<gene>
    <name evidence="1" type="ORF">HG66A1_55110</name>
</gene>
<proteinExistence type="predicted"/>
<evidence type="ECO:0000313" key="2">
    <source>
        <dbReference type="Proteomes" id="UP000320421"/>
    </source>
</evidence>
<dbReference type="InterPro" id="IPR010144">
    <property type="entry name" value="CRISPR-assoc_prot_Csd1-typ"/>
</dbReference>
<dbReference type="AlphaFoldDB" id="A0A517PWD2"/>
<dbReference type="EMBL" id="CP036266">
    <property type="protein sequence ID" value="QDT23688.1"/>
    <property type="molecule type" value="Genomic_DNA"/>
</dbReference>
<name>A0A517PWD2_9PLAN</name>
<dbReference type="Proteomes" id="UP000320421">
    <property type="component" value="Chromosome"/>
</dbReference>
<dbReference type="Pfam" id="PF09709">
    <property type="entry name" value="Cas_Csd1"/>
    <property type="match status" value="1"/>
</dbReference>
<sequence length="589" mass="66937">MILQSLNQFYERLAADPEIEIPSYGYSSQKISFCIVINKQGKLIQFSDIRRESGKRLISQEIQVCGGAKPSGSGLNPCFLWDNSSYLLGYKPDDPKLERTREAFETSRDYHLSLEKEINYPGYTAVCQFLRSWDPETAAEYPELAEAATGFLVFQVSGEERYVHETPEIKSWWDSQLESQQESQAAVNAFCLVTGKKQRLARLHEPKIKGVRGAQSAGASIVSFNTSAYESYRKEQSFNAPVSEQAAFQYCTALNYLLSRDNNRSFTVGDATVVFWTERASPMEHLFSAFMDPDIKAEDESLRENLNRLLKQIAKGQYPNQELGDPETAFYVLGLSPNAARIAVRFWYVSSLGEIFTHLSQHMQDLEICGKPEKALAMPAIWQLLAETVRDNKDLPPLLAGSVMKAILSGLAYPEMLYSSILRRIRMDRQVNYRRASLLKACLNRKTRLQTHFQLLKEISVSLDPDYPDPAYHMGRLFAELEKSQEDALPGINATIKDRFFGAASATPGSVFPRLIRMNQHHLGKLEPAGKTYHEKRIQEICQKLNLFPSHLDLQQQGLFALGYYHQRQDIFTKKTSRKTTEKTVSEIV</sequence>
<reference evidence="1 2" key="1">
    <citation type="submission" date="2019-02" db="EMBL/GenBank/DDBJ databases">
        <title>Deep-cultivation of Planctomycetes and their phenomic and genomic characterization uncovers novel biology.</title>
        <authorList>
            <person name="Wiegand S."/>
            <person name="Jogler M."/>
            <person name="Boedeker C."/>
            <person name="Pinto D."/>
            <person name="Vollmers J."/>
            <person name="Rivas-Marin E."/>
            <person name="Kohn T."/>
            <person name="Peeters S.H."/>
            <person name="Heuer A."/>
            <person name="Rast P."/>
            <person name="Oberbeckmann S."/>
            <person name="Bunk B."/>
            <person name="Jeske O."/>
            <person name="Meyerdierks A."/>
            <person name="Storesund J.E."/>
            <person name="Kallscheuer N."/>
            <person name="Luecker S."/>
            <person name="Lage O.M."/>
            <person name="Pohl T."/>
            <person name="Merkel B.J."/>
            <person name="Hornburger P."/>
            <person name="Mueller R.-W."/>
            <person name="Bruemmer F."/>
            <person name="Labrenz M."/>
            <person name="Spormann A.M."/>
            <person name="Op den Camp H."/>
            <person name="Overmann J."/>
            <person name="Amann R."/>
            <person name="Jetten M.S.M."/>
            <person name="Mascher T."/>
            <person name="Medema M.H."/>
            <person name="Devos D.P."/>
            <person name="Kaster A.-K."/>
            <person name="Ovreas L."/>
            <person name="Rohde M."/>
            <person name="Galperin M.Y."/>
            <person name="Jogler C."/>
        </authorList>
    </citation>
    <scope>NUCLEOTIDE SEQUENCE [LARGE SCALE GENOMIC DNA]</scope>
    <source>
        <strain evidence="1 2">HG66A1</strain>
    </source>
</reference>
<dbReference type="CDD" id="cd09757">
    <property type="entry name" value="Cas8c_I-C"/>
    <property type="match status" value="1"/>
</dbReference>
<protein>
    <submittedName>
        <fullName evidence="1">CRISPR-associated protein (Cas_Csd1)</fullName>
    </submittedName>
</protein>
<dbReference type="NCBIfam" id="TIGR01863">
    <property type="entry name" value="cas_Csd1"/>
    <property type="match status" value="1"/>
</dbReference>
<dbReference type="OrthoDB" id="9778918at2"/>
<evidence type="ECO:0000313" key="1">
    <source>
        <dbReference type="EMBL" id="QDT23688.1"/>
    </source>
</evidence>
<organism evidence="1 2">
    <name type="scientific">Gimesia chilikensis</name>
    <dbReference type="NCBI Taxonomy" id="2605989"/>
    <lineage>
        <taxon>Bacteria</taxon>
        <taxon>Pseudomonadati</taxon>
        <taxon>Planctomycetota</taxon>
        <taxon>Planctomycetia</taxon>
        <taxon>Planctomycetales</taxon>
        <taxon>Planctomycetaceae</taxon>
        <taxon>Gimesia</taxon>
    </lineage>
</organism>
<dbReference type="RefSeq" id="WP_145191462.1">
    <property type="nucleotide sequence ID" value="NZ_CP036266.1"/>
</dbReference>
<accession>A0A517PWD2</accession>
<keyword evidence="2" id="KW-1185">Reference proteome</keyword>